<evidence type="ECO:0000313" key="3">
    <source>
        <dbReference type="EMBL" id="MCM5680366.1"/>
    </source>
</evidence>
<evidence type="ECO:0000313" key="4">
    <source>
        <dbReference type="Proteomes" id="UP001165541"/>
    </source>
</evidence>
<comment type="caution">
    <text evidence="3">The sequence shown here is derived from an EMBL/GenBank/DDBJ whole genome shotgun (WGS) entry which is preliminary data.</text>
</comment>
<gene>
    <name evidence="3" type="ORF">M8A51_12580</name>
</gene>
<dbReference type="EMBL" id="JAMKFE010000006">
    <property type="protein sequence ID" value="MCM5680366.1"/>
    <property type="molecule type" value="Genomic_DNA"/>
</dbReference>
<feature type="chain" id="PRO_5045919226" evidence="2">
    <location>
        <begin position="25"/>
        <end position="103"/>
    </location>
</feature>
<accession>A0ABT0YNS3</accession>
<dbReference type="Proteomes" id="UP001165541">
    <property type="component" value="Unassembled WGS sequence"/>
</dbReference>
<dbReference type="RefSeq" id="WP_251778807.1">
    <property type="nucleotide sequence ID" value="NZ_JAMKFE010000006.1"/>
</dbReference>
<reference evidence="3" key="1">
    <citation type="submission" date="2022-05" db="EMBL/GenBank/DDBJ databases">
        <title>Schlegelella sp. nov., isolated from mangrove soil.</title>
        <authorList>
            <person name="Liu Y."/>
            <person name="Ge X."/>
            <person name="Liu W."/>
        </authorList>
    </citation>
    <scope>NUCLEOTIDE SEQUENCE</scope>
    <source>
        <strain evidence="3">S2-27</strain>
    </source>
</reference>
<evidence type="ECO:0000256" key="1">
    <source>
        <dbReference type="SAM" id="MobiDB-lite"/>
    </source>
</evidence>
<keyword evidence="2" id="KW-0732">Signal</keyword>
<proteinExistence type="predicted"/>
<sequence>MSRYFRPVRWAWALAWTAMAAVHAAPATLAGSQAGMPHYASAFERYRAFADQPVRPWAQVNEEVHRIGGWRAYAREANDALEPVGPAAVDAADERSDRGHHRH</sequence>
<organism evidence="3 4">
    <name type="scientific">Caldimonas mangrovi</name>
    <dbReference type="NCBI Taxonomy" id="2944811"/>
    <lineage>
        <taxon>Bacteria</taxon>
        <taxon>Pseudomonadati</taxon>
        <taxon>Pseudomonadota</taxon>
        <taxon>Betaproteobacteria</taxon>
        <taxon>Burkholderiales</taxon>
        <taxon>Sphaerotilaceae</taxon>
        <taxon>Caldimonas</taxon>
    </lineage>
</organism>
<feature type="signal peptide" evidence="2">
    <location>
        <begin position="1"/>
        <end position="24"/>
    </location>
</feature>
<keyword evidence="4" id="KW-1185">Reference proteome</keyword>
<evidence type="ECO:0000256" key="2">
    <source>
        <dbReference type="SAM" id="SignalP"/>
    </source>
</evidence>
<protein>
    <submittedName>
        <fullName evidence="3">Uncharacterized protein</fullName>
    </submittedName>
</protein>
<feature type="region of interest" description="Disordered" evidence="1">
    <location>
        <begin position="84"/>
        <end position="103"/>
    </location>
</feature>
<name>A0ABT0YNS3_9BURK</name>